<proteinExistence type="predicted"/>
<organism evidence="1 2">
    <name type="scientific">Methanobrevibacter arboriphilus</name>
    <dbReference type="NCBI Taxonomy" id="39441"/>
    <lineage>
        <taxon>Archaea</taxon>
        <taxon>Methanobacteriati</taxon>
        <taxon>Methanobacteriota</taxon>
        <taxon>Methanomada group</taxon>
        <taxon>Methanobacteria</taxon>
        <taxon>Methanobacteriales</taxon>
        <taxon>Methanobacteriaceae</taxon>
        <taxon>Methanobrevibacter</taxon>
    </lineage>
</organism>
<evidence type="ECO:0000313" key="2">
    <source>
        <dbReference type="Proteomes" id="UP000825015"/>
    </source>
</evidence>
<dbReference type="EMBL" id="AP019779">
    <property type="protein sequence ID" value="BBL62064.1"/>
    <property type="molecule type" value="Genomic_DNA"/>
</dbReference>
<reference evidence="1" key="1">
    <citation type="submission" date="2019-06" db="EMBL/GenBank/DDBJ databases">
        <title>Complete genome sequence of Methanobrevibacter arboriphilus strain SA.</title>
        <authorList>
            <person name="Asakawa S."/>
        </authorList>
    </citation>
    <scope>NUCLEOTIDE SEQUENCE</scope>
    <source>
        <strain evidence="1">SA</strain>
    </source>
</reference>
<keyword evidence="2" id="KW-1185">Reference proteome</keyword>
<evidence type="ECO:0000313" key="1">
    <source>
        <dbReference type="EMBL" id="BBL62064.1"/>
    </source>
</evidence>
<dbReference type="Proteomes" id="UP000825015">
    <property type="component" value="Chromosome"/>
</dbReference>
<accession>A0ACA8R3I7</accession>
<protein>
    <submittedName>
        <fullName evidence="1">Uncharacterized protein</fullName>
    </submittedName>
</protein>
<sequence>MNNLSNKILANLKFFIKILIVWVGEIIVFYLLADLGIGLTIDSLITAIFVIIILEIINSIFWPSLTKIFLPFLVYTIGIGSLLLNGGIIWVMSLFIPTLSIEGYALIIVPLGIAVVHTILTTLLTLGNEEEYYNFIIKRKKIRYNDNYFKNGEVDYIKNYDNYDNYDNNEDNEDNYNNEENSNSDKIYKGKNNRESSESISNRIKKVSEDNSIKSFPGIVIIEIDGLAKEILEEAIQKGHMPTLAKWLKEKTHVIKEWETDLSSQTGSSQAGILHGNNKDIVAFRWVEKENNNKIMVSTGLLDAPKIEERISNGKGLLHKNGSSRSNLFSGDTENVLFTYSKMHDIRKFYNKTWYFVYSNPSNFGRILLLCGADIVKEIISQINHKIKNIQPRIRKNFIYLFVRACANVYIREINTQTIIGDMIKGEADTIYSTYLGYDEIAHHSGIRDKDSFNALKGIDRQIKRIYGANNYSKRQYNIVIQSDHGQSNGSTFKQRYDLSLKDLVHNLLPEDMKIYDELSSNEDHFSQVITLPIKDVKNLVKNKTYNAKNKYDEISTKIKSKGDNVLEYITNYKISKTKTTKKSKIGQRDAEVIVLASGNLGLIYLTQWETRLNYETIKELFPELIPGLVQHEGIGFILVNSSEHGALAIGEKGVYYLDENKVEGKNPLEDFGPNARKHLLRTNKFEYVPDILVNSVYDKHNDEVAAFEELVGSHGGLGGTQNKPFIMYPSDWKIKDEKIVGAENIHRILKENLNN</sequence>
<gene>
    <name evidence="1" type="ORF">MarbSA_11040</name>
</gene>
<name>A0ACA8R3I7_METAZ</name>